<feature type="domain" description="N-acetyltransferase" evidence="1">
    <location>
        <begin position="26"/>
        <end position="196"/>
    </location>
</feature>
<name>A0ABT8FKS8_9ACTN</name>
<dbReference type="Proteomes" id="UP001168620">
    <property type="component" value="Unassembled WGS sequence"/>
</dbReference>
<dbReference type="EMBL" id="JAUHJQ010000010">
    <property type="protein sequence ID" value="MDN4175065.1"/>
    <property type="molecule type" value="Genomic_DNA"/>
</dbReference>
<comment type="caution">
    <text evidence="2">The sequence shown here is derived from an EMBL/GenBank/DDBJ whole genome shotgun (WGS) entry which is preliminary data.</text>
</comment>
<protein>
    <submittedName>
        <fullName evidence="2">GNAT family N-acetyltransferase</fullName>
    </submittedName>
</protein>
<dbReference type="InterPro" id="IPR000182">
    <property type="entry name" value="GNAT_dom"/>
</dbReference>
<sequence length="196" mass="21524">MPGADPRWETHPVTPDRFEDFADVVNPNRRATHCWCLSHRLPAAEIDRLGGGSREQAARRLSEREHPPGVVTYRDGEPVGWCSISPRTEIPRLERSRLIRPVDDVPVWSIICLVVRGGRRRQGVTAAMLEGAVAYAASRGATAVEAHPVDPPGRIDLTMGFVGVRAMFERAGFEVVGTTDAVASGLPRLVMRRTLA</sequence>
<organism evidence="2 3">
    <name type="scientific">Nocardioides oceani</name>
    <dbReference type="NCBI Taxonomy" id="3058369"/>
    <lineage>
        <taxon>Bacteria</taxon>
        <taxon>Bacillati</taxon>
        <taxon>Actinomycetota</taxon>
        <taxon>Actinomycetes</taxon>
        <taxon>Propionibacteriales</taxon>
        <taxon>Nocardioidaceae</taxon>
        <taxon>Nocardioides</taxon>
    </lineage>
</organism>
<dbReference type="SUPFAM" id="SSF55729">
    <property type="entry name" value="Acyl-CoA N-acyltransferases (Nat)"/>
    <property type="match status" value="1"/>
</dbReference>
<proteinExistence type="predicted"/>
<evidence type="ECO:0000313" key="3">
    <source>
        <dbReference type="Proteomes" id="UP001168620"/>
    </source>
</evidence>
<dbReference type="PROSITE" id="PS51186">
    <property type="entry name" value="GNAT"/>
    <property type="match status" value="1"/>
</dbReference>
<evidence type="ECO:0000259" key="1">
    <source>
        <dbReference type="PROSITE" id="PS51186"/>
    </source>
</evidence>
<evidence type="ECO:0000313" key="2">
    <source>
        <dbReference type="EMBL" id="MDN4175065.1"/>
    </source>
</evidence>
<accession>A0ABT8FKS8</accession>
<gene>
    <name evidence="2" type="ORF">QWY28_19025</name>
</gene>
<dbReference type="CDD" id="cd04301">
    <property type="entry name" value="NAT_SF"/>
    <property type="match status" value="1"/>
</dbReference>
<keyword evidence="3" id="KW-1185">Reference proteome</keyword>
<reference evidence="2" key="1">
    <citation type="submission" date="2023-06" db="EMBL/GenBank/DDBJ databases">
        <title>Draft genome sequence of Nocardioides sp. SOB77.</title>
        <authorList>
            <person name="Zhang G."/>
        </authorList>
    </citation>
    <scope>NUCLEOTIDE SEQUENCE</scope>
    <source>
        <strain evidence="2">SOB77</strain>
    </source>
</reference>
<dbReference type="Pfam" id="PF00583">
    <property type="entry name" value="Acetyltransf_1"/>
    <property type="match status" value="1"/>
</dbReference>
<dbReference type="RefSeq" id="WP_300954190.1">
    <property type="nucleotide sequence ID" value="NZ_JAUHJQ010000010.1"/>
</dbReference>
<dbReference type="Gene3D" id="3.40.630.30">
    <property type="match status" value="1"/>
</dbReference>
<dbReference type="InterPro" id="IPR016181">
    <property type="entry name" value="Acyl_CoA_acyltransferase"/>
</dbReference>